<dbReference type="AlphaFoldDB" id="A0A2J6T4N9"/>
<evidence type="ECO:0000313" key="3">
    <source>
        <dbReference type="EMBL" id="PMD57982.1"/>
    </source>
</evidence>
<dbReference type="InParanoid" id="A0A2J6T4N9"/>
<protein>
    <submittedName>
        <fullName evidence="3">Uncharacterized protein</fullName>
    </submittedName>
</protein>
<reference evidence="3 4" key="1">
    <citation type="submission" date="2016-04" db="EMBL/GenBank/DDBJ databases">
        <title>A degradative enzymes factory behind the ericoid mycorrhizal symbiosis.</title>
        <authorList>
            <consortium name="DOE Joint Genome Institute"/>
            <person name="Martino E."/>
            <person name="Morin E."/>
            <person name="Grelet G."/>
            <person name="Kuo A."/>
            <person name="Kohler A."/>
            <person name="Daghino S."/>
            <person name="Barry K."/>
            <person name="Choi C."/>
            <person name="Cichocki N."/>
            <person name="Clum A."/>
            <person name="Copeland A."/>
            <person name="Hainaut M."/>
            <person name="Haridas S."/>
            <person name="Labutti K."/>
            <person name="Lindquist E."/>
            <person name="Lipzen A."/>
            <person name="Khouja H.-R."/>
            <person name="Murat C."/>
            <person name="Ohm R."/>
            <person name="Olson A."/>
            <person name="Spatafora J."/>
            <person name="Veneault-Fourrey C."/>
            <person name="Henrissat B."/>
            <person name="Grigoriev I."/>
            <person name="Martin F."/>
            <person name="Perotto S."/>
        </authorList>
    </citation>
    <scope>NUCLEOTIDE SEQUENCE [LARGE SCALE GENOMIC DNA]</scope>
    <source>
        <strain evidence="3 4">E</strain>
    </source>
</reference>
<dbReference type="OrthoDB" id="10412671at2759"/>
<feature type="region of interest" description="Disordered" evidence="1">
    <location>
        <begin position="251"/>
        <end position="292"/>
    </location>
</feature>
<dbReference type="EMBL" id="KZ613838">
    <property type="protein sequence ID" value="PMD57982.1"/>
    <property type="molecule type" value="Genomic_DNA"/>
</dbReference>
<keyword evidence="4" id="KW-1185">Reference proteome</keyword>
<sequence>MKLSSLVGSAAALSLAGFPTAQGVPVDAIVPRDFSADLRNFHQIQQLMHNLRSRIGVPFSAMRNVGLHFHQTLEVKPLDLVLLPSGYCFSCSTPPHTEPDQSKLPNPFHNEMVELDESQLLVACTDNTSDTKPDEWPLMKACPGQEKVLRDFLFDVCGHGSRLAIPKGRLEKAPVFQVNKRTCMPMNSKQTTCSTTPSSTTAPFTISSSTLKSGTGISNKSGDPLQDLLSSIYQPKSLLATTASLATASAKTSASTKTPSASAASAPTLTKREATSTSKTAFPSPPKPTKLPALTLTKRRISAPSNHGPPDPAAYAAYASAATVAGLQREKDYWNAMHSAKASEASARRAAAASESTFSASRESHHAAASASAIDAYHSYMQTIRGYHSSLNTISSASVSFASAAALSSSKEHELAARAQAPVQAPSSIVTVSFLSTITEHAVIVSTKWYPNGATIVPRPSKSTMSLVARAPALEATQAAVSTSGISGISASSATLTSTKADKLLFSTPVWQESGLEESSAVCSSILPTITADKVIEDRHRGHHHHYTYRFGPCFHRPTYPRDPLWRDPDHTPTRATPPTTRTTTVVMTAGPQLLSSINSIYRQWGVPTVREFKYGEVEKKTFGIP</sequence>
<accession>A0A2J6T4N9</accession>
<evidence type="ECO:0000313" key="4">
    <source>
        <dbReference type="Proteomes" id="UP000235371"/>
    </source>
</evidence>
<keyword evidence="2" id="KW-0732">Signal</keyword>
<feature type="signal peptide" evidence="2">
    <location>
        <begin position="1"/>
        <end position="23"/>
    </location>
</feature>
<gene>
    <name evidence="3" type="ORF">K444DRAFT_614668</name>
</gene>
<proteinExistence type="predicted"/>
<organism evidence="3 4">
    <name type="scientific">Hyaloscypha bicolor E</name>
    <dbReference type="NCBI Taxonomy" id="1095630"/>
    <lineage>
        <taxon>Eukaryota</taxon>
        <taxon>Fungi</taxon>
        <taxon>Dikarya</taxon>
        <taxon>Ascomycota</taxon>
        <taxon>Pezizomycotina</taxon>
        <taxon>Leotiomycetes</taxon>
        <taxon>Helotiales</taxon>
        <taxon>Hyaloscyphaceae</taxon>
        <taxon>Hyaloscypha</taxon>
        <taxon>Hyaloscypha bicolor</taxon>
    </lineage>
</organism>
<evidence type="ECO:0000256" key="1">
    <source>
        <dbReference type="SAM" id="MobiDB-lite"/>
    </source>
</evidence>
<dbReference type="GeneID" id="36588648"/>
<evidence type="ECO:0000256" key="2">
    <source>
        <dbReference type="SAM" id="SignalP"/>
    </source>
</evidence>
<name>A0A2J6T4N9_9HELO</name>
<dbReference type="Proteomes" id="UP000235371">
    <property type="component" value="Unassembled WGS sequence"/>
</dbReference>
<feature type="chain" id="PRO_5014390310" evidence="2">
    <location>
        <begin position="24"/>
        <end position="626"/>
    </location>
</feature>
<feature type="compositionally biased region" description="Low complexity" evidence="1">
    <location>
        <begin position="251"/>
        <end position="269"/>
    </location>
</feature>
<dbReference type="RefSeq" id="XP_024734886.1">
    <property type="nucleotide sequence ID" value="XM_024880571.1"/>
</dbReference>